<evidence type="ECO:0000256" key="4">
    <source>
        <dbReference type="ARBA" id="ARBA00022989"/>
    </source>
</evidence>
<feature type="transmembrane region" description="Helical" evidence="9">
    <location>
        <begin position="82"/>
        <end position="105"/>
    </location>
</feature>
<keyword evidence="5 7" id="KW-0496">Mitochondrion</keyword>
<evidence type="ECO:0000313" key="12">
    <source>
        <dbReference type="WBParaSite" id="ACRNAN_scaffold5668.g9811.t1"/>
    </source>
</evidence>
<evidence type="ECO:0000256" key="8">
    <source>
        <dbReference type="SAM" id="MobiDB-lite"/>
    </source>
</evidence>
<dbReference type="PANTHER" id="PTHR14009">
    <property type="entry name" value="LEUCINE ZIPPER-EF-HAND CONTAINING TRANSMEMBRANE PROTEIN"/>
    <property type="match status" value="1"/>
</dbReference>
<reference evidence="12" key="1">
    <citation type="submission" date="2022-11" db="UniProtKB">
        <authorList>
            <consortium name="WormBaseParasite"/>
        </authorList>
    </citation>
    <scope>IDENTIFICATION</scope>
</reference>
<keyword evidence="11" id="KW-1185">Reference proteome</keyword>
<keyword evidence="2 9" id="KW-0812">Transmembrane</keyword>
<protein>
    <submittedName>
        <fullName evidence="12">Letm1 RBD domain-containing protein</fullName>
    </submittedName>
</protein>
<feature type="compositionally biased region" description="Basic and acidic residues" evidence="8">
    <location>
        <begin position="371"/>
        <end position="394"/>
    </location>
</feature>
<keyword evidence="3" id="KW-0999">Mitochondrion inner membrane</keyword>
<evidence type="ECO:0000256" key="7">
    <source>
        <dbReference type="PROSITE-ProRule" id="PRU01094"/>
    </source>
</evidence>
<sequence>MLKEDLKRQYEEEKRTKLPTASKKEKLPLITRIKNEAIHYYHGFRLFFLELRISNRYLWRLFRGETLTRRERQQLVRSVTDLFRVIPFVVFIIVPFMDFLIPFYIKFFPGALPSTFEGASEKDEKVRRTLKAKVEMARFLQESIEELPKLKKMREAENKESKAAEFAEFVKKVRTEGSYVKTLDILKFAKLFEDELTLDNLAMSQLRALCRVLGIRPLGTPEILRFQLQMKLRELKADDLLIAEEGGVDMLAVSDLMDACRARGMRAFGVSEERLRMQLKQWIELSIDDKIPPSLLLLSRVFYLPEDINFADRIKATLAQLPEDMSEQTRQKLSQIEGGTINFEERLELLKSIEKDLIEERKLTARIAEEQKQKEKEKVNAEVNKTEKEEKEDKNLEEDIETVEWKAQVIRERFEAEKAKDPEFKQKNI</sequence>
<dbReference type="Proteomes" id="UP000887540">
    <property type="component" value="Unplaced"/>
</dbReference>
<dbReference type="Pfam" id="PF07766">
    <property type="entry name" value="LETM1_RBD"/>
    <property type="match status" value="1"/>
</dbReference>
<dbReference type="GO" id="GO:0043022">
    <property type="term" value="F:ribosome binding"/>
    <property type="evidence" value="ECO:0007669"/>
    <property type="project" value="InterPro"/>
</dbReference>
<evidence type="ECO:0000256" key="5">
    <source>
        <dbReference type="ARBA" id="ARBA00023128"/>
    </source>
</evidence>
<evidence type="ECO:0000259" key="10">
    <source>
        <dbReference type="PROSITE" id="PS51758"/>
    </source>
</evidence>
<accession>A0A914E562</accession>
<dbReference type="PANTHER" id="PTHR14009:SF1">
    <property type="entry name" value="MITOCHONDRIAL PROTON_CALCIUM EXCHANGER PROTEIN"/>
    <property type="match status" value="1"/>
</dbReference>
<dbReference type="PROSITE" id="PS51758">
    <property type="entry name" value="LETM1_RBD"/>
    <property type="match status" value="1"/>
</dbReference>
<feature type="region of interest" description="Disordered" evidence="8">
    <location>
        <begin position="371"/>
        <end position="397"/>
    </location>
</feature>
<name>A0A914E562_9BILA</name>
<proteinExistence type="predicted"/>
<dbReference type="GO" id="GO:0005743">
    <property type="term" value="C:mitochondrial inner membrane"/>
    <property type="evidence" value="ECO:0007669"/>
    <property type="project" value="UniProtKB-SubCell"/>
</dbReference>
<evidence type="ECO:0000256" key="1">
    <source>
        <dbReference type="ARBA" id="ARBA00004434"/>
    </source>
</evidence>
<evidence type="ECO:0000256" key="2">
    <source>
        <dbReference type="ARBA" id="ARBA00022692"/>
    </source>
</evidence>
<keyword evidence="6 9" id="KW-0472">Membrane</keyword>
<keyword evidence="4 9" id="KW-1133">Transmembrane helix</keyword>
<dbReference type="WBParaSite" id="ACRNAN_scaffold5668.g9811.t1">
    <property type="protein sequence ID" value="ACRNAN_scaffold5668.g9811.t1"/>
    <property type="gene ID" value="ACRNAN_scaffold5668.g9811"/>
</dbReference>
<evidence type="ECO:0000256" key="6">
    <source>
        <dbReference type="ARBA" id="ARBA00023136"/>
    </source>
</evidence>
<feature type="domain" description="Letm1 RBD" evidence="10">
    <location>
        <begin position="128"/>
        <end position="323"/>
    </location>
</feature>
<dbReference type="InterPro" id="IPR044202">
    <property type="entry name" value="LETM1/MDM38-like"/>
</dbReference>
<evidence type="ECO:0000256" key="3">
    <source>
        <dbReference type="ARBA" id="ARBA00022792"/>
    </source>
</evidence>
<dbReference type="InterPro" id="IPR033122">
    <property type="entry name" value="LETM1-like_RBD"/>
</dbReference>
<comment type="subcellular location">
    <subcellularLocation>
        <location evidence="1">Mitochondrion inner membrane</location>
        <topology evidence="1">Single-pass membrane protein</topology>
    </subcellularLocation>
</comment>
<dbReference type="GO" id="GO:0030003">
    <property type="term" value="P:intracellular monoatomic cation homeostasis"/>
    <property type="evidence" value="ECO:0007669"/>
    <property type="project" value="TreeGrafter"/>
</dbReference>
<dbReference type="AlphaFoldDB" id="A0A914E562"/>
<organism evidence="11 12">
    <name type="scientific">Acrobeloides nanus</name>
    <dbReference type="NCBI Taxonomy" id="290746"/>
    <lineage>
        <taxon>Eukaryota</taxon>
        <taxon>Metazoa</taxon>
        <taxon>Ecdysozoa</taxon>
        <taxon>Nematoda</taxon>
        <taxon>Chromadorea</taxon>
        <taxon>Rhabditida</taxon>
        <taxon>Tylenchina</taxon>
        <taxon>Cephalobomorpha</taxon>
        <taxon>Cephaloboidea</taxon>
        <taxon>Cephalobidae</taxon>
        <taxon>Acrobeloides</taxon>
    </lineage>
</organism>
<evidence type="ECO:0000256" key="9">
    <source>
        <dbReference type="SAM" id="Phobius"/>
    </source>
</evidence>
<evidence type="ECO:0000313" key="11">
    <source>
        <dbReference type="Proteomes" id="UP000887540"/>
    </source>
</evidence>